<evidence type="ECO:0000256" key="7">
    <source>
        <dbReference type="ARBA" id="ARBA00038093"/>
    </source>
</evidence>
<comment type="caution">
    <text evidence="9">The sequence shown here is derived from an EMBL/GenBank/DDBJ whole genome shotgun (WGS) entry which is preliminary data.</text>
</comment>
<dbReference type="GO" id="GO:0004518">
    <property type="term" value="F:nuclease activity"/>
    <property type="evidence" value="ECO:0007669"/>
    <property type="project" value="UniProtKB-KW"/>
</dbReference>
<dbReference type="InterPro" id="IPR050556">
    <property type="entry name" value="Type_II_TA_system_RNase"/>
</dbReference>
<name>A0AAW6ZDI5_NEIMU</name>
<evidence type="ECO:0000259" key="8">
    <source>
        <dbReference type="Pfam" id="PF01850"/>
    </source>
</evidence>
<dbReference type="Proteomes" id="UP001240589">
    <property type="component" value="Unassembled WGS sequence"/>
</dbReference>
<dbReference type="PANTHER" id="PTHR33653">
    <property type="entry name" value="RIBONUCLEASE VAPC2"/>
    <property type="match status" value="1"/>
</dbReference>
<keyword evidence="3" id="KW-0540">Nuclease</keyword>
<keyword evidence="4" id="KW-0479">Metal-binding</keyword>
<dbReference type="PANTHER" id="PTHR33653:SF1">
    <property type="entry name" value="RIBONUCLEASE VAPC2"/>
    <property type="match status" value="1"/>
</dbReference>
<dbReference type="SUPFAM" id="SSF88723">
    <property type="entry name" value="PIN domain-like"/>
    <property type="match status" value="1"/>
</dbReference>
<dbReference type="GO" id="GO:0046872">
    <property type="term" value="F:metal ion binding"/>
    <property type="evidence" value="ECO:0007669"/>
    <property type="project" value="UniProtKB-KW"/>
</dbReference>
<reference evidence="9" key="1">
    <citation type="submission" date="2023-05" db="EMBL/GenBank/DDBJ databases">
        <title>Genomic Catalog of Human Bladder Bacteria.</title>
        <authorList>
            <person name="Du J."/>
        </authorList>
    </citation>
    <scope>NUCLEOTIDE SEQUENCE</scope>
    <source>
        <strain evidence="9">UMB7974B</strain>
    </source>
</reference>
<evidence type="ECO:0000256" key="3">
    <source>
        <dbReference type="ARBA" id="ARBA00022722"/>
    </source>
</evidence>
<accession>A0AAW6ZDI5</accession>
<evidence type="ECO:0000256" key="1">
    <source>
        <dbReference type="ARBA" id="ARBA00001946"/>
    </source>
</evidence>
<dbReference type="CDD" id="cd18746">
    <property type="entry name" value="PIN_VapC4-5_FitB-like"/>
    <property type="match status" value="1"/>
</dbReference>
<evidence type="ECO:0000256" key="2">
    <source>
        <dbReference type="ARBA" id="ARBA00022649"/>
    </source>
</evidence>
<comment type="cofactor">
    <cofactor evidence="1">
        <name>Mg(2+)</name>
        <dbReference type="ChEBI" id="CHEBI:18420"/>
    </cofactor>
</comment>
<dbReference type="GO" id="GO:0016787">
    <property type="term" value="F:hydrolase activity"/>
    <property type="evidence" value="ECO:0007669"/>
    <property type="project" value="UniProtKB-KW"/>
</dbReference>
<gene>
    <name evidence="9" type="ORF">QP792_05595</name>
</gene>
<sequence length="140" mass="15766">MYLLDTNVLSEIRKIRRGNANAGVAKWAADCPKTLMYISAITLLELERGTVAMEAKDPVQGVVYRRWLEEVIKPEFRGKIFAVDEETAVLCAKMHVPNKKGFADSLIAATAVQHNMMVVTRNEKDFSHLGARVFNPFEEL</sequence>
<evidence type="ECO:0000313" key="10">
    <source>
        <dbReference type="Proteomes" id="UP001240589"/>
    </source>
</evidence>
<evidence type="ECO:0000256" key="6">
    <source>
        <dbReference type="ARBA" id="ARBA00022842"/>
    </source>
</evidence>
<keyword evidence="6" id="KW-0460">Magnesium</keyword>
<comment type="similarity">
    <text evidence="7">Belongs to the PINc/VapC protein family.</text>
</comment>
<dbReference type="InterPro" id="IPR002716">
    <property type="entry name" value="PIN_dom"/>
</dbReference>
<keyword evidence="5" id="KW-0378">Hydrolase</keyword>
<dbReference type="Gene3D" id="3.40.50.1010">
    <property type="entry name" value="5'-nuclease"/>
    <property type="match status" value="1"/>
</dbReference>
<dbReference type="Pfam" id="PF01850">
    <property type="entry name" value="PIN"/>
    <property type="match status" value="1"/>
</dbReference>
<evidence type="ECO:0000256" key="5">
    <source>
        <dbReference type="ARBA" id="ARBA00022801"/>
    </source>
</evidence>
<dbReference type="RefSeq" id="WP_050896466.1">
    <property type="nucleotide sequence ID" value="NZ_JASOLC010000021.1"/>
</dbReference>
<organism evidence="9 10">
    <name type="scientific">Neisseria mucosa</name>
    <dbReference type="NCBI Taxonomy" id="488"/>
    <lineage>
        <taxon>Bacteria</taxon>
        <taxon>Pseudomonadati</taxon>
        <taxon>Pseudomonadota</taxon>
        <taxon>Betaproteobacteria</taxon>
        <taxon>Neisseriales</taxon>
        <taxon>Neisseriaceae</taxon>
        <taxon>Neisseria</taxon>
    </lineage>
</organism>
<dbReference type="AlphaFoldDB" id="A0AAW6ZDI5"/>
<feature type="domain" description="PIN" evidence="8">
    <location>
        <begin position="2"/>
        <end position="129"/>
    </location>
</feature>
<dbReference type="InterPro" id="IPR029060">
    <property type="entry name" value="PIN-like_dom_sf"/>
</dbReference>
<keyword evidence="2" id="KW-1277">Toxin-antitoxin system</keyword>
<proteinExistence type="inferred from homology"/>
<protein>
    <submittedName>
        <fullName evidence="9">Type II toxin-antitoxin system VapC family toxin</fullName>
    </submittedName>
</protein>
<dbReference type="EMBL" id="JASPBL010000022">
    <property type="protein sequence ID" value="MDK8361677.1"/>
    <property type="molecule type" value="Genomic_DNA"/>
</dbReference>
<evidence type="ECO:0000256" key="4">
    <source>
        <dbReference type="ARBA" id="ARBA00022723"/>
    </source>
</evidence>
<evidence type="ECO:0000313" key="9">
    <source>
        <dbReference type="EMBL" id="MDK8361677.1"/>
    </source>
</evidence>